<evidence type="ECO:0000313" key="1">
    <source>
        <dbReference type="Proteomes" id="UP000036681"/>
    </source>
</evidence>
<sequence>MQHLIGAQPGKLASIEKRTCSSTMKYGRVFWRAVGRPIQLRFVCFFMNCISHLRSRWLRPISQEHTSLCDSLSRKEALISSLSLVIYKKCSLYFKMSFKINGEQELHGVSLMLVKMHVDVPRPASAPRHFFESIFRREIDVPRFSILAFVCGVCFKDCISEDAQWRVKSCCASFHDRQLGFE</sequence>
<organism evidence="1 2">
    <name type="scientific">Ascaris lumbricoides</name>
    <name type="common">Giant roundworm</name>
    <dbReference type="NCBI Taxonomy" id="6252"/>
    <lineage>
        <taxon>Eukaryota</taxon>
        <taxon>Metazoa</taxon>
        <taxon>Ecdysozoa</taxon>
        <taxon>Nematoda</taxon>
        <taxon>Chromadorea</taxon>
        <taxon>Rhabditida</taxon>
        <taxon>Spirurina</taxon>
        <taxon>Ascaridomorpha</taxon>
        <taxon>Ascaridoidea</taxon>
        <taxon>Ascarididae</taxon>
        <taxon>Ascaris</taxon>
    </lineage>
</organism>
<dbReference type="Proteomes" id="UP000036681">
    <property type="component" value="Unplaced"/>
</dbReference>
<protein>
    <submittedName>
        <fullName evidence="2">Uncharacterized protein</fullName>
    </submittedName>
</protein>
<dbReference type="AlphaFoldDB" id="A0A0M3I076"/>
<evidence type="ECO:0000313" key="2">
    <source>
        <dbReference type="WBParaSite" id="ALUE_0000948201-mRNA-1"/>
    </source>
</evidence>
<reference evidence="2" key="1">
    <citation type="submission" date="2017-02" db="UniProtKB">
        <authorList>
            <consortium name="WormBaseParasite"/>
        </authorList>
    </citation>
    <scope>IDENTIFICATION</scope>
</reference>
<name>A0A0M3I076_ASCLU</name>
<proteinExistence type="predicted"/>
<dbReference type="WBParaSite" id="ALUE_0000948201-mRNA-1">
    <property type="protein sequence ID" value="ALUE_0000948201-mRNA-1"/>
    <property type="gene ID" value="ALUE_0000948201"/>
</dbReference>
<keyword evidence="1" id="KW-1185">Reference proteome</keyword>
<accession>A0A0M3I076</accession>